<accession>A0A6I6FMS5</accession>
<dbReference type="EMBL" id="CP034279">
    <property type="protein sequence ID" value="QGV77616.1"/>
    <property type="molecule type" value="Genomic_DNA"/>
</dbReference>
<reference evidence="2 3" key="1">
    <citation type="submission" date="2018-12" db="EMBL/GenBank/DDBJ databases">
        <title>Complete genome sequence of Streptomyces ficellus NRRL8067, the producer of ficellomycin, feldamycin and nojirimycin.</title>
        <authorList>
            <person name="Zhang H."/>
            <person name="Yue R."/>
            <person name="Liu Y."/>
            <person name="Li M."/>
            <person name="Mu H."/>
            <person name="Zhang J."/>
        </authorList>
    </citation>
    <scope>NUCLEOTIDE SEQUENCE [LARGE SCALE GENOMIC DNA]</scope>
    <source>
        <strain evidence="2 3">NRRL 8067</strain>
    </source>
</reference>
<gene>
    <name evidence="2" type="ORF">EIZ62_04655</name>
</gene>
<proteinExistence type="predicted"/>
<dbReference type="InterPro" id="IPR004360">
    <property type="entry name" value="Glyas_Fos-R_dOase_dom"/>
</dbReference>
<dbReference type="CDD" id="cd07247">
    <property type="entry name" value="SgaA_N_like"/>
    <property type="match status" value="2"/>
</dbReference>
<dbReference type="Gene3D" id="3.10.180.10">
    <property type="entry name" value="2,3-Dihydroxybiphenyl 1,2-Dioxygenase, domain 1"/>
    <property type="match status" value="2"/>
</dbReference>
<feature type="domain" description="VOC" evidence="1">
    <location>
        <begin position="10"/>
        <end position="123"/>
    </location>
</feature>
<feature type="domain" description="VOC" evidence="1">
    <location>
        <begin position="138"/>
        <end position="261"/>
    </location>
</feature>
<sequence>MLTTRYLTGSPNWLDLGVPDLQEAESFYGALFGWRFRPAGAEAGGHGVFQLDGRTVAGGTATPPGEGPPAWTVHFQSPDADATATAVRDGGGTVLAGPTDVAGLGRTAVFADPAGAGFAVRQPGDATRGLDVVNDPNSLCWLELYTRDTAAAMAFYGAVLGIESSSVPWPDGVDSYILLAPAGGDDDAAFGGVVPLGTGSAGSPEGAYWTPCFEVLDTDGTAAKAERLGGSVRQAPTEMGGVGRFAALTDPHGARFALITSTPQQP</sequence>
<dbReference type="PANTHER" id="PTHR33993">
    <property type="entry name" value="GLYOXALASE-RELATED"/>
    <property type="match status" value="1"/>
</dbReference>
<organism evidence="2 3">
    <name type="scientific">Streptomyces ficellus</name>
    <dbReference type="NCBI Taxonomy" id="1977088"/>
    <lineage>
        <taxon>Bacteria</taxon>
        <taxon>Bacillati</taxon>
        <taxon>Actinomycetota</taxon>
        <taxon>Actinomycetes</taxon>
        <taxon>Kitasatosporales</taxon>
        <taxon>Streptomycetaceae</taxon>
        <taxon>Streptomyces</taxon>
    </lineage>
</organism>
<dbReference type="PANTHER" id="PTHR33993:SF10">
    <property type="entry name" value="CONSERVED PROTEIN"/>
    <property type="match status" value="1"/>
</dbReference>
<dbReference type="InterPro" id="IPR029068">
    <property type="entry name" value="Glyas_Bleomycin-R_OHBP_Dase"/>
</dbReference>
<keyword evidence="3" id="KW-1185">Reference proteome</keyword>
<dbReference type="Pfam" id="PF00903">
    <property type="entry name" value="Glyoxalase"/>
    <property type="match status" value="2"/>
</dbReference>
<dbReference type="InterPro" id="IPR037523">
    <property type="entry name" value="VOC_core"/>
</dbReference>
<dbReference type="AlphaFoldDB" id="A0A6I6FMS5"/>
<evidence type="ECO:0000313" key="3">
    <source>
        <dbReference type="Proteomes" id="UP000422572"/>
    </source>
</evidence>
<dbReference type="PROSITE" id="PS51819">
    <property type="entry name" value="VOC"/>
    <property type="match status" value="2"/>
</dbReference>
<dbReference type="SUPFAM" id="SSF54593">
    <property type="entry name" value="Glyoxalase/Bleomycin resistance protein/Dihydroxybiphenyl dioxygenase"/>
    <property type="match status" value="2"/>
</dbReference>
<dbReference type="OrthoDB" id="9793039at2"/>
<evidence type="ECO:0000313" key="2">
    <source>
        <dbReference type="EMBL" id="QGV77616.1"/>
    </source>
</evidence>
<dbReference type="Proteomes" id="UP000422572">
    <property type="component" value="Chromosome"/>
</dbReference>
<dbReference type="KEGG" id="sfic:EIZ62_04655"/>
<evidence type="ECO:0000259" key="1">
    <source>
        <dbReference type="PROSITE" id="PS51819"/>
    </source>
</evidence>
<protein>
    <submittedName>
        <fullName evidence="2">VOC family protein</fullName>
    </submittedName>
</protein>
<dbReference type="RefSeq" id="WP_156691434.1">
    <property type="nucleotide sequence ID" value="NZ_CP034279.1"/>
</dbReference>
<dbReference type="InterPro" id="IPR052164">
    <property type="entry name" value="Anthracycline_SecMetBiosynth"/>
</dbReference>
<name>A0A6I6FMS5_9ACTN</name>